<organism evidence="1 2">
    <name type="scientific">Menidia menidia</name>
    <name type="common">Atlantic silverside</name>
    <dbReference type="NCBI Taxonomy" id="238744"/>
    <lineage>
        <taxon>Eukaryota</taxon>
        <taxon>Metazoa</taxon>
        <taxon>Chordata</taxon>
        <taxon>Craniata</taxon>
        <taxon>Vertebrata</taxon>
        <taxon>Euteleostomi</taxon>
        <taxon>Actinopterygii</taxon>
        <taxon>Neopterygii</taxon>
        <taxon>Teleostei</taxon>
        <taxon>Neoteleostei</taxon>
        <taxon>Acanthomorphata</taxon>
        <taxon>Ovalentaria</taxon>
        <taxon>Atherinomorphae</taxon>
        <taxon>Atheriniformes</taxon>
        <taxon>Atherinopsidae</taxon>
        <taxon>Menidiinae</taxon>
        <taxon>Menidia</taxon>
    </lineage>
</organism>
<dbReference type="Proteomes" id="UP000677803">
    <property type="component" value="Unassembled WGS sequence"/>
</dbReference>
<dbReference type="OrthoDB" id="9947986at2759"/>
<sequence>MIELSNQTQEDTSDLVDEILHSIFFLGWINHPKLSLNDLLDNDDEIYVHLEDRHPQPFQLYKTQLPRRSPFSCVLDMIVKLIGQENEDEIKERLQNLIDSLRENTKKKILFSSTICISHMNIPDSVRHYGVSMSLISSGSAKQILVAASCLNHWDPRVAGAVMSYYPALTRKPYFDGTITLPPDVRCEAFDLCTGIIKPACQSCGNLFGLQTEEEKEWFYGNCAEIESVSNLLRNENVPVEAVPEENRKKAADSVLKQLKCLLKNNKPPFDWDGGYYSPQGARDENN</sequence>
<feature type="non-terminal residue" evidence="1">
    <location>
        <position position="287"/>
    </location>
</feature>
<name>A0A8S4ANE0_9TELE</name>
<evidence type="ECO:0000313" key="1">
    <source>
        <dbReference type="EMBL" id="CAG5892240.1"/>
    </source>
</evidence>
<keyword evidence="2" id="KW-1185">Reference proteome</keyword>
<accession>A0A8S4ANE0</accession>
<evidence type="ECO:0000313" key="2">
    <source>
        <dbReference type="Proteomes" id="UP000677803"/>
    </source>
</evidence>
<gene>
    <name evidence="1" type="ORF">MMEN_LOCUS6481</name>
</gene>
<reference evidence="1" key="1">
    <citation type="submission" date="2021-05" db="EMBL/GenBank/DDBJ databases">
        <authorList>
            <person name="Tigano A."/>
        </authorList>
    </citation>
    <scope>NUCLEOTIDE SEQUENCE</scope>
</reference>
<comment type="caution">
    <text evidence="1">The sequence shown here is derived from an EMBL/GenBank/DDBJ whole genome shotgun (WGS) entry which is preliminary data.</text>
</comment>
<protein>
    <submittedName>
        <fullName evidence="1">(Atlantic silverside) hypothetical protein</fullName>
    </submittedName>
</protein>
<dbReference type="EMBL" id="CAJRST010005557">
    <property type="protein sequence ID" value="CAG5892240.1"/>
    <property type="molecule type" value="Genomic_DNA"/>
</dbReference>
<proteinExistence type="predicted"/>
<dbReference type="AlphaFoldDB" id="A0A8S4ANE0"/>